<sequence length="570" mass="63034">MSHEPVEGIAQLFEQSNPLQDLSGELCQAFQAFLLPELPLQQLRALSLTARSWAQLLEAAPGNLYRNAAAPYLHPSQLPALPTSGCTVREALRSHAAVMSRIMHGQPTTILALPDSRRHHRFTHQSWTSSLGHTFLYASKALDHEEVSLAYRSPRRSKDALLSLPWLDHPCCSSWLEPADQIIAVEGGASVVCIRSLSPEVDILGKAIHVEVISCPDTSQVLTAASERVYLQGAFPANVYACPDSRSQLAVWQTDLKTLQIFSLASLGVRASITLPEDTITCWGLPLRTRVAWKPDSSFISVAVVGHLDDHDIERDSRRESPDVLEKLYICSTADSQVLHDLQLVGVIRGIHHVWNPVSQLLAFWGNIRGLACQQDEILFFETDTTLARSWVRPDGSSKHAICDCLQWSKNGVWLLAGLFLPECEHGDFQFPDWALDKPASASPRDAQMHLVDPNSGLSLQTFDMHAPDLFLIRGCSPSLSITSCPAADRLFDRRRRCIMTVQQETDGCWPRGLTCIVGPVLPVTRQAALSPCDCWQSDDFQVEFDACPVLEDCYMSSIYAAGLCPVQAL</sequence>
<evidence type="ECO:0000313" key="1">
    <source>
        <dbReference type="EMBL" id="KAK9867658.1"/>
    </source>
</evidence>
<gene>
    <name evidence="1" type="ORF">WJX84_011219</name>
</gene>
<comment type="caution">
    <text evidence="1">The sequence shown here is derived from an EMBL/GenBank/DDBJ whole genome shotgun (WGS) entry which is preliminary data.</text>
</comment>
<dbReference type="AlphaFoldDB" id="A0AAW1TFN1"/>
<proteinExistence type="predicted"/>
<evidence type="ECO:0008006" key="3">
    <source>
        <dbReference type="Google" id="ProtNLM"/>
    </source>
</evidence>
<reference evidence="1 2" key="1">
    <citation type="journal article" date="2024" name="Nat. Commun.">
        <title>Phylogenomics reveals the evolutionary origins of lichenization in chlorophyte algae.</title>
        <authorList>
            <person name="Puginier C."/>
            <person name="Libourel C."/>
            <person name="Otte J."/>
            <person name="Skaloud P."/>
            <person name="Haon M."/>
            <person name="Grisel S."/>
            <person name="Petersen M."/>
            <person name="Berrin J.G."/>
            <person name="Delaux P.M."/>
            <person name="Dal Grande F."/>
            <person name="Keller J."/>
        </authorList>
    </citation>
    <scope>NUCLEOTIDE SEQUENCE [LARGE SCALE GENOMIC DNA]</scope>
    <source>
        <strain evidence="1 2">SAG 2523</strain>
    </source>
</reference>
<dbReference type="SUPFAM" id="SSF82171">
    <property type="entry name" value="DPP6 N-terminal domain-like"/>
    <property type="match status" value="1"/>
</dbReference>
<organism evidence="1 2">
    <name type="scientific">Apatococcus fuscideae</name>
    <dbReference type="NCBI Taxonomy" id="2026836"/>
    <lineage>
        <taxon>Eukaryota</taxon>
        <taxon>Viridiplantae</taxon>
        <taxon>Chlorophyta</taxon>
        <taxon>core chlorophytes</taxon>
        <taxon>Trebouxiophyceae</taxon>
        <taxon>Chlorellales</taxon>
        <taxon>Chlorellaceae</taxon>
        <taxon>Apatococcus</taxon>
    </lineage>
</organism>
<name>A0AAW1TFN1_9CHLO</name>
<dbReference type="Proteomes" id="UP001485043">
    <property type="component" value="Unassembled WGS sequence"/>
</dbReference>
<accession>A0AAW1TFN1</accession>
<protein>
    <recommendedName>
        <fullName evidence="3">F-box domain-containing protein</fullName>
    </recommendedName>
</protein>
<keyword evidence="2" id="KW-1185">Reference proteome</keyword>
<evidence type="ECO:0000313" key="2">
    <source>
        <dbReference type="Proteomes" id="UP001485043"/>
    </source>
</evidence>
<dbReference type="EMBL" id="JALJOV010000072">
    <property type="protein sequence ID" value="KAK9867658.1"/>
    <property type="molecule type" value="Genomic_DNA"/>
</dbReference>